<dbReference type="Gene3D" id="3.30.160.60">
    <property type="entry name" value="Classic Zinc Finger"/>
    <property type="match status" value="3"/>
</dbReference>
<dbReference type="PANTHER" id="PTHR14003">
    <property type="entry name" value="TRANSCRIPTIONAL REPRESSOR PROTEIN YY"/>
    <property type="match status" value="1"/>
</dbReference>
<evidence type="ECO:0000256" key="3">
    <source>
        <dbReference type="ARBA" id="ARBA00022771"/>
    </source>
</evidence>
<keyword evidence="4" id="KW-0862">Zinc</keyword>
<proteinExistence type="predicted"/>
<evidence type="ECO:0000256" key="2">
    <source>
        <dbReference type="ARBA" id="ARBA00022737"/>
    </source>
</evidence>
<dbReference type="Proteomes" id="UP000695000">
    <property type="component" value="Unplaced"/>
</dbReference>
<gene>
    <name evidence="9" type="primary">LOC108557608</name>
</gene>
<evidence type="ECO:0000256" key="6">
    <source>
        <dbReference type="SAM" id="MobiDB-lite"/>
    </source>
</evidence>
<feature type="compositionally biased region" description="Polar residues" evidence="6">
    <location>
        <begin position="42"/>
        <end position="52"/>
    </location>
</feature>
<sequence length="383" mass="43751">MFRTPKRTKLQLNASEVTPPNRIFKMKTPDSSPANGSLVGVSPTSLSALSPSETRRGRPRAEELNSLILQGSTSPSSIKCTYCNRVFPREKSLQAHLRTHTGEKPYACDYPRCTKRFAQSGQLKTHQRLHTGEKPFICAAPNCERRFTHANRHCPEHPEGTLKRFSYTSNMSIENIDDEQYKKDIQKWIDTVKKSDTKSNSTCSTPKKSRFNDTWHYKNFDLEHSENINPNTQLAKIIKVRSSQELTYGFHKKELDAANSTPTQVLNDDFKSQKVPYVAEEVEVETSPVMSCTRYTELPKKRWLREALDQQRWDNEANQDLALPINWGEDSSLIEYENQKRPTVLVKIGNGDKKDISSSDMQIAMALVELSNIQPNNSANYTY</sequence>
<dbReference type="InterPro" id="IPR013087">
    <property type="entry name" value="Znf_C2H2_type"/>
</dbReference>
<dbReference type="RefSeq" id="XP_017769690.1">
    <property type="nucleotide sequence ID" value="XM_017914201.1"/>
</dbReference>
<dbReference type="Pfam" id="PF13912">
    <property type="entry name" value="zf-C2H2_6"/>
    <property type="match status" value="1"/>
</dbReference>
<name>A0ABM1M540_NICVS</name>
<dbReference type="GeneID" id="108557608"/>
<dbReference type="PROSITE" id="PS50157">
    <property type="entry name" value="ZINC_FINGER_C2H2_2"/>
    <property type="match status" value="2"/>
</dbReference>
<reference evidence="9" key="1">
    <citation type="submission" date="2025-08" db="UniProtKB">
        <authorList>
            <consortium name="RefSeq"/>
        </authorList>
    </citation>
    <scope>IDENTIFICATION</scope>
    <source>
        <tissue evidence="9">Whole Larva</tissue>
    </source>
</reference>
<dbReference type="Pfam" id="PF00096">
    <property type="entry name" value="zf-C2H2"/>
    <property type="match status" value="1"/>
</dbReference>
<evidence type="ECO:0000256" key="5">
    <source>
        <dbReference type="PROSITE-ProRule" id="PRU00042"/>
    </source>
</evidence>
<dbReference type="InterPro" id="IPR036236">
    <property type="entry name" value="Znf_C2H2_sf"/>
</dbReference>
<accession>A0ABM1M540</accession>
<keyword evidence="3 5" id="KW-0863">Zinc-finger</keyword>
<evidence type="ECO:0000256" key="4">
    <source>
        <dbReference type="ARBA" id="ARBA00022833"/>
    </source>
</evidence>
<organism evidence="8 9">
    <name type="scientific">Nicrophorus vespilloides</name>
    <name type="common">Boreal carrion beetle</name>
    <dbReference type="NCBI Taxonomy" id="110193"/>
    <lineage>
        <taxon>Eukaryota</taxon>
        <taxon>Metazoa</taxon>
        <taxon>Ecdysozoa</taxon>
        <taxon>Arthropoda</taxon>
        <taxon>Hexapoda</taxon>
        <taxon>Insecta</taxon>
        <taxon>Pterygota</taxon>
        <taxon>Neoptera</taxon>
        <taxon>Endopterygota</taxon>
        <taxon>Coleoptera</taxon>
        <taxon>Polyphaga</taxon>
        <taxon>Staphyliniformia</taxon>
        <taxon>Silphidae</taxon>
        <taxon>Nicrophorinae</taxon>
        <taxon>Nicrophorus</taxon>
    </lineage>
</organism>
<dbReference type="PANTHER" id="PTHR14003:SF26">
    <property type="entry name" value="ZINC FINGER PROTEIN 367"/>
    <property type="match status" value="1"/>
</dbReference>
<dbReference type="SMART" id="SM00355">
    <property type="entry name" value="ZnF_C2H2"/>
    <property type="match status" value="2"/>
</dbReference>
<feature type="domain" description="C2H2-type" evidence="7">
    <location>
        <begin position="106"/>
        <end position="135"/>
    </location>
</feature>
<dbReference type="PROSITE" id="PS00028">
    <property type="entry name" value="ZINC_FINGER_C2H2_1"/>
    <property type="match status" value="2"/>
</dbReference>
<keyword evidence="2" id="KW-0677">Repeat</keyword>
<feature type="region of interest" description="Disordered" evidence="6">
    <location>
        <begin position="1"/>
        <end position="60"/>
    </location>
</feature>
<dbReference type="SUPFAM" id="SSF57667">
    <property type="entry name" value="beta-beta-alpha zinc fingers"/>
    <property type="match status" value="1"/>
</dbReference>
<protein>
    <submittedName>
        <fullName evidence="9">MDS1 and EVI1 complex locus protein EVI1-like</fullName>
    </submittedName>
</protein>
<evidence type="ECO:0000256" key="1">
    <source>
        <dbReference type="ARBA" id="ARBA00022723"/>
    </source>
</evidence>
<evidence type="ECO:0000259" key="7">
    <source>
        <dbReference type="PROSITE" id="PS50157"/>
    </source>
</evidence>
<evidence type="ECO:0000313" key="8">
    <source>
        <dbReference type="Proteomes" id="UP000695000"/>
    </source>
</evidence>
<feature type="domain" description="C2H2-type" evidence="7">
    <location>
        <begin position="78"/>
        <end position="105"/>
    </location>
</feature>
<keyword evidence="8" id="KW-1185">Reference proteome</keyword>
<keyword evidence="1" id="KW-0479">Metal-binding</keyword>
<evidence type="ECO:0000313" key="9">
    <source>
        <dbReference type="RefSeq" id="XP_017769690.1"/>
    </source>
</evidence>